<dbReference type="CDD" id="cd02947">
    <property type="entry name" value="TRX_family"/>
    <property type="match status" value="1"/>
</dbReference>
<dbReference type="PANTHER" id="PTHR47192">
    <property type="entry name" value="THIOREDOXIN-LIKE 3-2, CHLOROPLASTIC"/>
    <property type="match status" value="1"/>
</dbReference>
<comment type="caution">
    <text evidence="2">The sequence shown here is derived from an EMBL/GenBank/DDBJ whole genome shotgun (WGS) entry which is preliminary data.</text>
</comment>
<feature type="non-terminal residue" evidence="2">
    <location>
        <position position="1"/>
    </location>
</feature>
<dbReference type="AlphaFoldDB" id="A0A8T0J4U5"/>
<keyword evidence="1" id="KW-0732">Signal</keyword>
<keyword evidence="3" id="KW-1185">Reference proteome</keyword>
<dbReference type="InterPro" id="IPR044253">
    <property type="entry name" value="WCRKC1/2"/>
</dbReference>
<dbReference type="Proteomes" id="UP000822688">
    <property type="component" value="Chromosome 1"/>
</dbReference>
<evidence type="ECO:0008006" key="4">
    <source>
        <dbReference type="Google" id="ProtNLM"/>
    </source>
</evidence>
<dbReference type="GO" id="GO:0009570">
    <property type="term" value="C:chloroplast stroma"/>
    <property type="evidence" value="ECO:0007669"/>
    <property type="project" value="InterPro"/>
</dbReference>
<proteinExistence type="predicted"/>
<evidence type="ECO:0000313" key="3">
    <source>
        <dbReference type="Proteomes" id="UP000822688"/>
    </source>
</evidence>
<accession>A0A8T0J4U5</accession>
<evidence type="ECO:0000313" key="2">
    <source>
        <dbReference type="EMBL" id="KAG0590647.1"/>
    </source>
</evidence>
<organism evidence="2 3">
    <name type="scientific">Ceratodon purpureus</name>
    <name type="common">Fire moss</name>
    <name type="synonym">Dicranum purpureum</name>
    <dbReference type="NCBI Taxonomy" id="3225"/>
    <lineage>
        <taxon>Eukaryota</taxon>
        <taxon>Viridiplantae</taxon>
        <taxon>Streptophyta</taxon>
        <taxon>Embryophyta</taxon>
        <taxon>Bryophyta</taxon>
        <taxon>Bryophytina</taxon>
        <taxon>Bryopsida</taxon>
        <taxon>Dicranidae</taxon>
        <taxon>Pseudoditrichales</taxon>
        <taxon>Ditrichaceae</taxon>
        <taxon>Ceratodon</taxon>
    </lineage>
</organism>
<feature type="chain" id="PRO_5035865671" description="Thioredoxin domain-containing protein" evidence="1">
    <location>
        <begin position="18"/>
        <end position="76"/>
    </location>
</feature>
<dbReference type="EMBL" id="CM026421">
    <property type="protein sequence ID" value="KAG0590647.1"/>
    <property type="molecule type" value="Genomic_DNA"/>
</dbReference>
<protein>
    <recommendedName>
        <fullName evidence="4">Thioredoxin domain-containing protein</fullName>
    </recommendedName>
</protein>
<dbReference type="PANTHER" id="PTHR47192:SF4">
    <property type="entry name" value="THIOREDOXIN-LIKE 3-2, CHLOROPLASTIC"/>
    <property type="match status" value="1"/>
</dbReference>
<dbReference type="InterPro" id="IPR036249">
    <property type="entry name" value="Thioredoxin-like_sf"/>
</dbReference>
<sequence>LLTFSLILTRLLHSCSIKFYFVDVNTVLSSLGSRAGVTKMPTIQLGKNKEKAGKIIGGDQGWLLMDKIREMLTVKK</sequence>
<feature type="signal peptide" evidence="1">
    <location>
        <begin position="1"/>
        <end position="17"/>
    </location>
</feature>
<gene>
    <name evidence="2" type="ORF">KC19_1G116400</name>
</gene>
<dbReference type="SUPFAM" id="SSF52833">
    <property type="entry name" value="Thioredoxin-like"/>
    <property type="match status" value="1"/>
</dbReference>
<evidence type="ECO:0000256" key="1">
    <source>
        <dbReference type="SAM" id="SignalP"/>
    </source>
</evidence>
<reference evidence="2" key="1">
    <citation type="submission" date="2020-06" db="EMBL/GenBank/DDBJ databases">
        <title>WGS assembly of Ceratodon purpureus strain R40.</title>
        <authorList>
            <person name="Carey S.B."/>
            <person name="Jenkins J."/>
            <person name="Shu S."/>
            <person name="Lovell J.T."/>
            <person name="Sreedasyam A."/>
            <person name="Maumus F."/>
            <person name="Tiley G.P."/>
            <person name="Fernandez-Pozo N."/>
            <person name="Barry K."/>
            <person name="Chen C."/>
            <person name="Wang M."/>
            <person name="Lipzen A."/>
            <person name="Daum C."/>
            <person name="Saski C.A."/>
            <person name="Payton A.C."/>
            <person name="Mcbreen J.C."/>
            <person name="Conrad R.E."/>
            <person name="Kollar L.M."/>
            <person name="Olsson S."/>
            <person name="Huttunen S."/>
            <person name="Landis J.B."/>
            <person name="Wickett N.J."/>
            <person name="Johnson M.G."/>
            <person name="Rensing S.A."/>
            <person name="Grimwood J."/>
            <person name="Schmutz J."/>
            <person name="Mcdaniel S.F."/>
        </authorList>
    </citation>
    <scope>NUCLEOTIDE SEQUENCE</scope>
    <source>
        <strain evidence="2">R40</strain>
    </source>
</reference>
<name>A0A8T0J4U5_CERPU</name>